<keyword evidence="1" id="KW-0472">Membrane</keyword>
<keyword evidence="1" id="KW-1133">Transmembrane helix</keyword>
<reference evidence="3" key="1">
    <citation type="journal article" date="2019" name="Int. J. Syst. Evol. Microbiol.">
        <title>The Global Catalogue of Microorganisms (GCM) 10K type strain sequencing project: providing services to taxonomists for standard genome sequencing and annotation.</title>
        <authorList>
            <consortium name="The Broad Institute Genomics Platform"/>
            <consortium name="The Broad Institute Genome Sequencing Center for Infectious Disease"/>
            <person name="Wu L."/>
            <person name="Ma J."/>
        </authorList>
    </citation>
    <scope>NUCLEOTIDE SEQUENCE [LARGE SCALE GENOMIC DNA]</scope>
    <source>
        <strain evidence="3">CGMCC 1.12923</strain>
    </source>
</reference>
<dbReference type="InterPro" id="IPR021367">
    <property type="entry name" value="DUF2982"/>
</dbReference>
<dbReference type="Proteomes" id="UP000614272">
    <property type="component" value="Unassembled WGS sequence"/>
</dbReference>
<keyword evidence="1" id="KW-0812">Transmembrane</keyword>
<proteinExistence type="predicted"/>
<dbReference type="RefSeq" id="WP_099033645.1">
    <property type="nucleotide sequence ID" value="NZ_BMGJ01000005.1"/>
</dbReference>
<dbReference type="Pfam" id="PF11201">
    <property type="entry name" value="DUF2982"/>
    <property type="match status" value="1"/>
</dbReference>
<sequence length="224" mass="25610">MTDIIRIRAGAKRNGFTLCLAGTVALLLSAMWLAWMPELLRLAGIFLTSASLVTILIGWLKIREPAYSFELTPEKFRYLHRFGGYSLDWDNIQRIDIPRLHTGLTHEPMELVGIRLKSYDPLLEDISPRLASNILMQQRPLLLQAHRQNCTSGGCYSDTLIEDDSYKSAQGKQYLGMLAMLANRMGRMREAFGYDLYLYSSELDREEQEFVALLKACQQQAIQQ</sequence>
<comment type="caution">
    <text evidence="2">The sequence shown here is derived from an EMBL/GenBank/DDBJ whole genome shotgun (WGS) entry which is preliminary data.</text>
</comment>
<gene>
    <name evidence="2" type="ORF">GCM10011357_15430</name>
</gene>
<feature type="transmembrane region" description="Helical" evidence="1">
    <location>
        <begin position="15"/>
        <end position="35"/>
    </location>
</feature>
<protein>
    <recommendedName>
        <fullName evidence="4">DUF2982 domain-containing protein</fullName>
    </recommendedName>
</protein>
<evidence type="ECO:0000313" key="2">
    <source>
        <dbReference type="EMBL" id="GGD61050.1"/>
    </source>
</evidence>
<evidence type="ECO:0008006" key="4">
    <source>
        <dbReference type="Google" id="ProtNLM"/>
    </source>
</evidence>
<name>A0ABQ1R7A9_9ALTE</name>
<accession>A0ABQ1R7A9</accession>
<keyword evidence="3" id="KW-1185">Reference proteome</keyword>
<dbReference type="EMBL" id="BMGJ01000005">
    <property type="protein sequence ID" value="GGD61050.1"/>
    <property type="molecule type" value="Genomic_DNA"/>
</dbReference>
<feature type="transmembrane region" description="Helical" evidence="1">
    <location>
        <begin position="41"/>
        <end position="60"/>
    </location>
</feature>
<organism evidence="2 3">
    <name type="scientific">Lacimicrobium alkaliphilum</name>
    <dbReference type="NCBI Taxonomy" id="1526571"/>
    <lineage>
        <taxon>Bacteria</taxon>
        <taxon>Pseudomonadati</taxon>
        <taxon>Pseudomonadota</taxon>
        <taxon>Gammaproteobacteria</taxon>
        <taxon>Alteromonadales</taxon>
        <taxon>Alteromonadaceae</taxon>
        <taxon>Lacimicrobium</taxon>
    </lineage>
</organism>
<evidence type="ECO:0000256" key="1">
    <source>
        <dbReference type="SAM" id="Phobius"/>
    </source>
</evidence>
<evidence type="ECO:0000313" key="3">
    <source>
        <dbReference type="Proteomes" id="UP000614272"/>
    </source>
</evidence>